<dbReference type="Pfam" id="PF00072">
    <property type="entry name" value="Response_reg"/>
    <property type="match status" value="1"/>
</dbReference>
<comment type="caution">
    <text evidence="8">The sequence shown here is derived from an EMBL/GenBank/DDBJ whole genome shotgun (WGS) entry which is preliminary data.</text>
</comment>
<keyword evidence="4" id="KW-0597">Phosphoprotein</keyword>
<dbReference type="InterPro" id="IPR001789">
    <property type="entry name" value="Sig_transdc_resp-reg_receiver"/>
</dbReference>
<dbReference type="Gene3D" id="3.40.50.2300">
    <property type="match status" value="1"/>
</dbReference>
<reference evidence="8 9" key="1">
    <citation type="submission" date="2023-03" db="EMBL/GenBank/DDBJ databases">
        <title>Bacillus Genome Sequencing.</title>
        <authorList>
            <person name="Dunlap C."/>
        </authorList>
    </citation>
    <scope>NUCLEOTIDE SEQUENCE [LARGE SCALE GENOMIC DNA]</scope>
    <source>
        <strain evidence="8 9">BD-525</strain>
    </source>
</reference>
<dbReference type="CDD" id="cd17536">
    <property type="entry name" value="REC_YesN-like"/>
    <property type="match status" value="1"/>
</dbReference>
<dbReference type="InterPro" id="IPR018062">
    <property type="entry name" value="HTH_AraC-typ_CS"/>
</dbReference>
<evidence type="ECO:0000313" key="9">
    <source>
        <dbReference type="Proteomes" id="UP001344632"/>
    </source>
</evidence>
<dbReference type="InterPro" id="IPR011006">
    <property type="entry name" value="CheY-like_superfamily"/>
</dbReference>
<dbReference type="Pfam" id="PF12833">
    <property type="entry name" value="HTH_18"/>
    <property type="match status" value="1"/>
</dbReference>
<evidence type="ECO:0000256" key="3">
    <source>
        <dbReference type="ARBA" id="ARBA00023163"/>
    </source>
</evidence>
<dbReference type="InterPro" id="IPR018060">
    <property type="entry name" value="HTH_AraC"/>
</dbReference>
<proteinExistence type="predicted"/>
<evidence type="ECO:0000259" key="7">
    <source>
        <dbReference type="PROSITE" id="PS50887"/>
    </source>
</evidence>
<dbReference type="PROSITE" id="PS01124">
    <property type="entry name" value="HTH_ARAC_FAMILY_2"/>
    <property type="match status" value="1"/>
</dbReference>
<dbReference type="Pfam" id="PF17853">
    <property type="entry name" value="GGDEF_2"/>
    <property type="match status" value="1"/>
</dbReference>
<feature type="domain" description="GGDEF" evidence="7">
    <location>
        <begin position="180"/>
        <end position="308"/>
    </location>
</feature>
<accession>A0ABU6GT13</accession>
<dbReference type="InterPro" id="IPR041522">
    <property type="entry name" value="CdaR_GGDEF"/>
</dbReference>
<name>A0ABU6GT13_9BACL</name>
<keyword evidence="2" id="KW-0238">DNA-binding</keyword>
<organism evidence="8 9">
    <name type="scientific">Paenibacillus dokdonensis</name>
    <dbReference type="NCBI Taxonomy" id="2567944"/>
    <lineage>
        <taxon>Bacteria</taxon>
        <taxon>Bacillati</taxon>
        <taxon>Bacillota</taxon>
        <taxon>Bacilli</taxon>
        <taxon>Bacillales</taxon>
        <taxon>Paenibacillaceae</taxon>
        <taxon>Paenibacillus</taxon>
    </lineage>
</organism>
<dbReference type="PROSITE" id="PS50110">
    <property type="entry name" value="RESPONSE_REGULATORY"/>
    <property type="match status" value="1"/>
</dbReference>
<gene>
    <name evidence="8" type="ORF">P4H66_24025</name>
</gene>
<protein>
    <submittedName>
        <fullName evidence="8">Response regulator</fullName>
    </submittedName>
</protein>
<dbReference type="EMBL" id="JARLKZ010000020">
    <property type="protein sequence ID" value="MEC0242884.1"/>
    <property type="molecule type" value="Genomic_DNA"/>
</dbReference>
<keyword evidence="9" id="KW-1185">Reference proteome</keyword>
<feature type="modified residue" description="4-aspartylphosphate" evidence="4">
    <location>
        <position position="55"/>
    </location>
</feature>
<dbReference type="SUPFAM" id="SSF46689">
    <property type="entry name" value="Homeodomain-like"/>
    <property type="match status" value="2"/>
</dbReference>
<dbReference type="InterPro" id="IPR000160">
    <property type="entry name" value="GGDEF_dom"/>
</dbReference>
<dbReference type="SMART" id="SM00342">
    <property type="entry name" value="HTH_ARAC"/>
    <property type="match status" value="1"/>
</dbReference>
<dbReference type="PANTHER" id="PTHR43280:SF2">
    <property type="entry name" value="HTH-TYPE TRANSCRIPTIONAL REGULATOR EXSA"/>
    <property type="match status" value="1"/>
</dbReference>
<dbReference type="Proteomes" id="UP001344632">
    <property type="component" value="Unassembled WGS sequence"/>
</dbReference>
<evidence type="ECO:0000259" key="6">
    <source>
        <dbReference type="PROSITE" id="PS50110"/>
    </source>
</evidence>
<dbReference type="RefSeq" id="WP_326090644.1">
    <property type="nucleotide sequence ID" value="NZ_JARLKZ010000020.1"/>
</dbReference>
<dbReference type="PANTHER" id="PTHR43280">
    <property type="entry name" value="ARAC-FAMILY TRANSCRIPTIONAL REGULATOR"/>
    <property type="match status" value="1"/>
</dbReference>
<dbReference type="SMART" id="SM00448">
    <property type="entry name" value="REC"/>
    <property type="match status" value="1"/>
</dbReference>
<keyword evidence="1" id="KW-0805">Transcription regulation</keyword>
<sequence length="531" mass="62589">MYSLLIAEDESWTREVLVNADYWKHCGITRIYEAVNGDDAYDILLKEKVDFLLSDIRMPMMNGLELLSRIRDSHPGMTKVILTGFDDFEYVRTALRLDAHDFLLKPVNDDEMLQLFLRLASQKNENQAEQLRRLAEESKWSLGRQVQREQLLASWFSGRKTDETLIQQHCEEFGIDMIKDHYIVILLEVDQLYLLLERYSRRDYELLHYGIRNIAEEYMKESGRKHYLFEIDDRIAVWCEARGDSSGLEALLERIRESIKRFIKVTVSIGISSKHEAECKAFHAYMEALNSLKMKMYFGNDRATFYDQLSIEHHRKLFNRDMQLRLFNYAANGNMEDTGALVEELFDDIRRSRASGQDMEDILQTMSRIVWEIREQEQQMDAGQFTEDWLSKVRLFDTLDEIEQYVLSVFMDAASEGAKLKIQRKSKLIVDVLHFLDDHYMEDVSLQKLAERFYVNASYLSRLFKEEVGEIFTKYLMKLRIDRARHLLQSTHLKVYEVSEAVGYNDVKYFNKIFKDLTGLTPADHRSLSNT</sequence>
<evidence type="ECO:0000256" key="2">
    <source>
        <dbReference type="ARBA" id="ARBA00023125"/>
    </source>
</evidence>
<evidence type="ECO:0000256" key="4">
    <source>
        <dbReference type="PROSITE-ProRule" id="PRU00169"/>
    </source>
</evidence>
<dbReference type="InterPro" id="IPR009057">
    <property type="entry name" value="Homeodomain-like_sf"/>
</dbReference>
<feature type="domain" description="Response regulatory" evidence="6">
    <location>
        <begin position="3"/>
        <end position="120"/>
    </location>
</feature>
<dbReference type="Gene3D" id="1.10.10.60">
    <property type="entry name" value="Homeodomain-like"/>
    <property type="match status" value="2"/>
</dbReference>
<feature type="domain" description="HTH araC/xylS-type" evidence="5">
    <location>
        <begin position="430"/>
        <end position="528"/>
    </location>
</feature>
<evidence type="ECO:0000313" key="8">
    <source>
        <dbReference type="EMBL" id="MEC0242884.1"/>
    </source>
</evidence>
<evidence type="ECO:0000259" key="5">
    <source>
        <dbReference type="PROSITE" id="PS01124"/>
    </source>
</evidence>
<dbReference type="PROSITE" id="PS00041">
    <property type="entry name" value="HTH_ARAC_FAMILY_1"/>
    <property type="match status" value="1"/>
</dbReference>
<dbReference type="SUPFAM" id="SSF52172">
    <property type="entry name" value="CheY-like"/>
    <property type="match status" value="1"/>
</dbReference>
<dbReference type="PROSITE" id="PS50887">
    <property type="entry name" value="GGDEF"/>
    <property type="match status" value="1"/>
</dbReference>
<evidence type="ECO:0000256" key="1">
    <source>
        <dbReference type="ARBA" id="ARBA00023015"/>
    </source>
</evidence>
<keyword evidence="3" id="KW-0804">Transcription</keyword>